<evidence type="ECO:0000313" key="8">
    <source>
        <dbReference type="Proteomes" id="UP000233160"/>
    </source>
</evidence>
<gene>
    <name evidence="7" type="primary">LRG1</name>
</gene>
<dbReference type="GO" id="GO:0061756">
    <property type="term" value="P:leukocyte adhesion to vascular endothelial cell"/>
    <property type="evidence" value="ECO:0007669"/>
    <property type="project" value="Ensembl"/>
</dbReference>
<dbReference type="GeneID" id="105811930"/>
<protein>
    <submittedName>
        <fullName evidence="7">Leucine rich alpha-2-glycoprotein 1</fullName>
    </submittedName>
</protein>
<dbReference type="Gene3D" id="3.80.10.10">
    <property type="entry name" value="Ribonuclease Inhibitor"/>
    <property type="match status" value="2"/>
</dbReference>
<evidence type="ECO:0000256" key="5">
    <source>
        <dbReference type="SAM" id="SignalP"/>
    </source>
</evidence>
<dbReference type="SMART" id="SM00082">
    <property type="entry name" value="LRRCT"/>
    <property type="match status" value="1"/>
</dbReference>
<keyword evidence="1" id="KW-0433">Leucine-rich repeat</keyword>
<keyword evidence="8" id="KW-1185">Reference proteome</keyword>
<dbReference type="GO" id="GO:0034713">
    <property type="term" value="F:type I transforming growth factor beta receptor binding"/>
    <property type="evidence" value="ECO:0007669"/>
    <property type="project" value="Ensembl"/>
</dbReference>
<dbReference type="InterPro" id="IPR003591">
    <property type="entry name" value="Leu-rich_rpt_typical-subtyp"/>
</dbReference>
<keyword evidence="3" id="KW-0677">Repeat</keyword>
<dbReference type="GO" id="GO:0045766">
    <property type="term" value="P:positive regulation of angiogenesis"/>
    <property type="evidence" value="ECO:0007669"/>
    <property type="project" value="Ensembl"/>
</dbReference>
<evidence type="ECO:0000256" key="4">
    <source>
        <dbReference type="ARBA" id="ARBA00023180"/>
    </source>
</evidence>
<proteinExistence type="predicted"/>
<dbReference type="InterPro" id="IPR001611">
    <property type="entry name" value="Leu-rich_rpt"/>
</dbReference>
<dbReference type="OrthoDB" id="1055097at2759"/>
<dbReference type="PROSITE" id="PS51450">
    <property type="entry name" value="LRR"/>
    <property type="match status" value="2"/>
</dbReference>
<dbReference type="GeneTree" id="ENSGT00940000162412"/>
<dbReference type="GO" id="GO:0030511">
    <property type="term" value="P:positive regulation of transforming growth factor beta receptor signaling pathway"/>
    <property type="evidence" value="ECO:0007669"/>
    <property type="project" value="Ensembl"/>
</dbReference>
<evidence type="ECO:0000259" key="6">
    <source>
        <dbReference type="SMART" id="SM00082"/>
    </source>
</evidence>
<dbReference type="Proteomes" id="UP000233160">
    <property type="component" value="Unassembled WGS sequence"/>
</dbReference>
<dbReference type="GO" id="GO:0051546">
    <property type="term" value="P:keratinocyte migration"/>
    <property type="evidence" value="ECO:0007669"/>
    <property type="project" value="Ensembl"/>
</dbReference>
<dbReference type="KEGG" id="pcoq:105811930"/>
<evidence type="ECO:0000256" key="2">
    <source>
        <dbReference type="ARBA" id="ARBA00022729"/>
    </source>
</evidence>
<evidence type="ECO:0000313" key="7">
    <source>
        <dbReference type="Ensembl" id="ENSPCOP00000030931.1"/>
    </source>
</evidence>
<sequence length="347" mass="38075">MSFWSGQQYQSPGGFDPQLPRTLFLLLLSVASARGVTQNPKDCVAFQSEKGSSISCHPPAELPSSLPADTFHLVLELFNLTQLPPDILKGASKLQELHLSSNRLESLAAEFLLPAPQLRVLDLTRNALTRLPPGLFQASAALETVVLKENQLEVLEASWLHGLKALGFLDLSGNRLRKLPAGLLANFTLLRTLDLGGNQLETLPPDLLRGPLRLQRLHLEGNRLQVLGKELLEPQPDLRYLFLNDNKLAKVAAGAFRGLRQLDMLDLSNNSLASVPEGLWAPLAQPGRDMQDGFDISGNPWICDQKLNDLYRWLEATKDKMFSQNATRCAGPEAVKGQTLLAVAGSQ</sequence>
<dbReference type="GO" id="GO:0005615">
    <property type="term" value="C:extracellular space"/>
    <property type="evidence" value="ECO:0007669"/>
    <property type="project" value="Ensembl"/>
</dbReference>
<feature type="domain" description="LRRCT" evidence="6">
    <location>
        <begin position="299"/>
        <end position="347"/>
    </location>
</feature>
<dbReference type="GO" id="GO:0001938">
    <property type="term" value="P:positive regulation of endothelial cell proliferation"/>
    <property type="evidence" value="ECO:0007669"/>
    <property type="project" value="Ensembl"/>
</dbReference>
<name>A0A2K6GXD4_PROCO</name>
<reference evidence="7" key="1">
    <citation type="submission" date="2025-08" db="UniProtKB">
        <authorList>
            <consortium name="Ensembl"/>
        </authorList>
    </citation>
    <scope>IDENTIFICATION</scope>
</reference>
<dbReference type="GO" id="GO:0010838">
    <property type="term" value="P:positive regulation of keratinocyte proliferation"/>
    <property type="evidence" value="ECO:0007669"/>
    <property type="project" value="Ensembl"/>
</dbReference>
<dbReference type="Pfam" id="PF13855">
    <property type="entry name" value="LRR_8"/>
    <property type="match status" value="2"/>
</dbReference>
<evidence type="ECO:0000256" key="1">
    <source>
        <dbReference type="ARBA" id="ARBA00022614"/>
    </source>
</evidence>
<dbReference type="GO" id="GO:0035313">
    <property type="term" value="P:wound healing, spreading of epidermal cells"/>
    <property type="evidence" value="ECO:0007669"/>
    <property type="project" value="Ensembl"/>
</dbReference>
<dbReference type="CTD" id="116844"/>
<feature type="chain" id="PRO_5014391924" evidence="5">
    <location>
        <begin position="36"/>
        <end position="347"/>
    </location>
</feature>
<dbReference type="AlphaFoldDB" id="A0A2K6GXD4"/>
<dbReference type="InterPro" id="IPR050467">
    <property type="entry name" value="LRFN"/>
</dbReference>
<dbReference type="RefSeq" id="XP_012501681.1">
    <property type="nucleotide sequence ID" value="XM_012646227.1"/>
</dbReference>
<evidence type="ECO:0000256" key="3">
    <source>
        <dbReference type="ARBA" id="ARBA00022737"/>
    </source>
</evidence>
<dbReference type="PANTHER" id="PTHR45842:SF12">
    <property type="entry name" value="KEKKON 5, ISOFORM A"/>
    <property type="match status" value="1"/>
</dbReference>
<dbReference type="GO" id="GO:0009617">
    <property type="term" value="P:response to bacterium"/>
    <property type="evidence" value="ECO:0007669"/>
    <property type="project" value="Ensembl"/>
</dbReference>
<reference evidence="7" key="2">
    <citation type="submission" date="2025-09" db="UniProtKB">
        <authorList>
            <consortium name="Ensembl"/>
        </authorList>
    </citation>
    <scope>IDENTIFICATION</scope>
</reference>
<keyword evidence="4" id="KW-0325">Glycoprotein</keyword>
<keyword evidence="2 5" id="KW-0732">Signal</keyword>
<dbReference type="OMA" id="CDQNLSD"/>
<feature type="signal peptide" evidence="5">
    <location>
        <begin position="1"/>
        <end position="35"/>
    </location>
</feature>
<dbReference type="Pfam" id="PF00560">
    <property type="entry name" value="LRR_1"/>
    <property type="match status" value="1"/>
</dbReference>
<dbReference type="PANTHER" id="PTHR45842">
    <property type="entry name" value="SYNAPTIC ADHESION-LIKE MOLECULE SALM"/>
    <property type="match status" value="1"/>
</dbReference>
<dbReference type="GO" id="GO:0005114">
    <property type="term" value="F:type II transforming growth factor beta receptor binding"/>
    <property type="evidence" value="ECO:0007669"/>
    <property type="project" value="Ensembl"/>
</dbReference>
<dbReference type="FunFam" id="3.80.10.10:FF:001783">
    <property type="entry name" value="Leucine-rich HEV glycoprotein"/>
    <property type="match status" value="1"/>
</dbReference>
<dbReference type="PRINTS" id="PR00019">
    <property type="entry name" value="LEURICHRPT"/>
</dbReference>
<accession>A0A2K6GXD4</accession>
<dbReference type="GO" id="GO:0050873">
    <property type="term" value="P:brown fat cell differentiation"/>
    <property type="evidence" value="ECO:0007669"/>
    <property type="project" value="Ensembl"/>
</dbReference>
<organism evidence="7 8">
    <name type="scientific">Propithecus coquereli</name>
    <name type="common">Coquerel's sifaka</name>
    <name type="synonym">Propithecus verreauxi coquereli</name>
    <dbReference type="NCBI Taxonomy" id="379532"/>
    <lineage>
        <taxon>Eukaryota</taxon>
        <taxon>Metazoa</taxon>
        <taxon>Chordata</taxon>
        <taxon>Craniata</taxon>
        <taxon>Vertebrata</taxon>
        <taxon>Euteleostomi</taxon>
        <taxon>Mammalia</taxon>
        <taxon>Eutheria</taxon>
        <taxon>Euarchontoglires</taxon>
        <taxon>Primates</taxon>
        <taxon>Strepsirrhini</taxon>
        <taxon>Lemuriformes</taxon>
        <taxon>Indriidae</taxon>
        <taxon>Propithecus</taxon>
    </lineage>
</organism>
<dbReference type="SMART" id="SM00364">
    <property type="entry name" value="LRR_BAC"/>
    <property type="match status" value="6"/>
</dbReference>
<dbReference type="Ensembl" id="ENSPCOT00000041884.1">
    <property type="protein sequence ID" value="ENSPCOP00000030931.1"/>
    <property type="gene ID" value="ENSPCOG00000028222.1"/>
</dbReference>
<dbReference type="STRING" id="379532.ENSPCOP00000030931"/>
<dbReference type="GO" id="GO:0010718">
    <property type="term" value="P:positive regulation of epithelial to mesenchymal transition"/>
    <property type="evidence" value="ECO:0007669"/>
    <property type="project" value="Ensembl"/>
</dbReference>
<dbReference type="SMART" id="SM00369">
    <property type="entry name" value="LRR_TYP"/>
    <property type="match status" value="7"/>
</dbReference>
<dbReference type="GO" id="GO:0060054">
    <property type="term" value="P:positive regulation of epithelial cell proliferation involved in wound healing"/>
    <property type="evidence" value="ECO:0007669"/>
    <property type="project" value="Ensembl"/>
</dbReference>
<dbReference type="InterPro" id="IPR032675">
    <property type="entry name" value="LRR_dom_sf"/>
</dbReference>
<dbReference type="InterPro" id="IPR000483">
    <property type="entry name" value="Cys-rich_flank_reg_C"/>
</dbReference>
<dbReference type="SUPFAM" id="SSF52058">
    <property type="entry name" value="L domain-like"/>
    <property type="match status" value="1"/>
</dbReference>